<organism evidence="2 3">
    <name type="scientific">Micromonospora sagamiensis</name>
    <dbReference type="NCBI Taxonomy" id="47875"/>
    <lineage>
        <taxon>Bacteria</taxon>
        <taxon>Bacillati</taxon>
        <taxon>Actinomycetota</taxon>
        <taxon>Actinomycetes</taxon>
        <taxon>Micromonosporales</taxon>
        <taxon>Micromonosporaceae</taxon>
        <taxon>Micromonospora</taxon>
    </lineage>
</organism>
<dbReference type="InterPro" id="IPR001242">
    <property type="entry name" value="Condensation_dom"/>
</dbReference>
<dbReference type="GO" id="GO:0043041">
    <property type="term" value="P:amino acid activation for nonribosomal peptide biosynthetic process"/>
    <property type="evidence" value="ECO:0007669"/>
    <property type="project" value="TreeGrafter"/>
</dbReference>
<evidence type="ECO:0000313" key="3">
    <source>
        <dbReference type="Proteomes" id="UP000319728"/>
    </source>
</evidence>
<sequence length="387" mass="42719">METGHVARRLYDVAARQAALRITQVSLDAGGHTLFAPEPVIPLRHEVVDSDEEFHALVRDCAGRRFGQDGGPLWTATVVERPGPAGGRRRTLCGVFDHHVADGRSLDLFRAELTDALGSPSGPSTAGSYVDWLRWQHEQFPMGARGRVTPASEFWRRYLDGSAPEWAPGFRFRTDEPLGKSYCRIRRKLFLSSEMLRRSAARSRVTPFILYLAAVASAISRHAEAEDVTVRTMTLGRPAPFLTTYGWMSSLVPVRVKGPGLADPVRAVPLAAAGWRQVLMWQATPREYLRQLFADGTGTTVAEQPTVDLNFNPFPHAPRPTDSAPGTESCETVAKELPRMLLCMELEADDHFSLICMFPVERFPVADVRAFLDDLLAALAALLAGVE</sequence>
<feature type="domain" description="Condensation" evidence="1">
    <location>
        <begin position="54"/>
        <end position="257"/>
    </location>
</feature>
<dbReference type="GO" id="GO:0003824">
    <property type="term" value="F:catalytic activity"/>
    <property type="evidence" value="ECO:0007669"/>
    <property type="project" value="InterPro"/>
</dbReference>
<dbReference type="GO" id="GO:0031177">
    <property type="term" value="F:phosphopantetheine binding"/>
    <property type="evidence" value="ECO:0007669"/>
    <property type="project" value="TreeGrafter"/>
</dbReference>
<proteinExistence type="predicted"/>
<dbReference type="PANTHER" id="PTHR45527:SF1">
    <property type="entry name" value="FATTY ACID SYNTHASE"/>
    <property type="match status" value="1"/>
</dbReference>
<dbReference type="Pfam" id="PF00668">
    <property type="entry name" value="Condensation"/>
    <property type="match status" value="1"/>
</dbReference>
<dbReference type="Gene3D" id="3.30.559.10">
    <property type="entry name" value="Chloramphenicol acetyltransferase-like domain"/>
    <property type="match status" value="1"/>
</dbReference>
<keyword evidence="3" id="KW-1185">Reference proteome</keyword>
<dbReference type="AlphaFoldDB" id="A0A562WJT2"/>
<dbReference type="Proteomes" id="UP000319728">
    <property type="component" value="Unassembled WGS sequence"/>
</dbReference>
<dbReference type="GO" id="GO:0005829">
    <property type="term" value="C:cytosol"/>
    <property type="evidence" value="ECO:0007669"/>
    <property type="project" value="TreeGrafter"/>
</dbReference>
<name>A0A562WJT2_9ACTN</name>
<dbReference type="Gene3D" id="3.30.559.30">
    <property type="entry name" value="Nonribosomal peptide synthetase, condensation domain"/>
    <property type="match status" value="1"/>
</dbReference>
<evidence type="ECO:0000313" key="2">
    <source>
        <dbReference type="EMBL" id="TWJ30301.1"/>
    </source>
</evidence>
<reference evidence="2 3" key="1">
    <citation type="submission" date="2019-07" db="EMBL/GenBank/DDBJ databases">
        <title>R&amp;d 2014.</title>
        <authorList>
            <person name="Klenk H.-P."/>
        </authorList>
    </citation>
    <scope>NUCLEOTIDE SEQUENCE [LARGE SCALE GENOMIC DNA]</scope>
    <source>
        <strain evidence="2 3">DSM 43912</strain>
    </source>
</reference>
<protein>
    <submittedName>
        <fullName evidence="2">Condensation domain-containing protein</fullName>
    </submittedName>
</protein>
<dbReference type="InterPro" id="IPR023213">
    <property type="entry name" value="CAT-like_dom_sf"/>
</dbReference>
<gene>
    <name evidence="2" type="ORF">JD81_03839</name>
</gene>
<accession>A0A562WJT2</accession>
<evidence type="ECO:0000259" key="1">
    <source>
        <dbReference type="Pfam" id="PF00668"/>
    </source>
</evidence>
<dbReference type="EMBL" id="VLLP01000001">
    <property type="protein sequence ID" value="TWJ30301.1"/>
    <property type="molecule type" value="Genomic_DNA"/>
</dbReference>
<dbReference type="GO" id="GO:0044550">
    <property type="term" value="P:secondary metabolite biosynthetic process"/>
    <property type="evidence" value="ECO:0007669"/>
    <property type="project" value="TreeGrafter"/>
</dbReference>
<dbReference type="GO" id="GO:0008610">
    <property type="term" value="P:lipid biosynthetic process"/>
    <property type="evidence" value="ECO:0007669"/>
    <property type="project" value="UniProtKB-ARBA"/>
</dbReference>
<dbReference type="PANTHER" id="PTHR45527">
    <property type="entry name" value="NONRIBOSOMAL PEPTIDE SYNTHETASE"/>
    <property type="match status" value="1"/>
</dbReference>
<comment type="caution">
    <text evidence="2">The sequence shown here is derived from an EMBL/GenBank/DDBJ whole genome shotgun (WGS) entry which is preliminary data.</text>
</comment>
<dbReference type="SUPFAM" id="SSF52777">
    <property type="entry name" value="CoA-dependent acyltransferases"/>
    <property type="match status" value="2"/>
</dbReference>